<dbReference type="AlphaFoldDB" id="A0A367MEC5"/>
<dbReference type="Proteomes" id="UP000253594">
    <property type="component" value="Unassembled WGS sequence"/>
</dbReference>
<dbReference type="PANTHER" id="PTHR43283">
    <property type="entry name" value="BETA-LACTAMASE-RELATED"/>
    <property type="match status" value="1"/>
</dbReference>
<accession>A0A367MEC5</accession>
<proteinExistence type="predicted"/>
<feature type="non-terminal residue" evidence="3">
    <location>
        <position position="489"/>
    </location>
</feature>
<evidence type="ECO:0000259" key="2">
    <source>
        <dbReference type="Pfam" id="PF00144"/>
    </source>
</evidence>
<dbReference type="Gene3D" id="3.40.710.10">
    <property type="entry name" value="DD-peptidase/beta-lactamase superfamily"/>
    <property type="match status" value="1"/>
</dbReference>
<evidence type="ECO:0000313" key="4">
    <source>
        <dbReference type="Proteomes" id="UP000253594"/>
    </source>
</evidence>
<keyword evidence="1 3" id="KW-0378">Hydrolase</keyword>
<evidence type="ECO:0000256" key="1">
    <source>
        <dbReference type="ARBA" id="ARBA00022801"/>
    </source>
</evidence>
<dbReference type="InterPro" id="IPR050789">
    <property type="entry name" value="Diverse_Enzym_Activities"/>
</dbReference>
<reference evidence="3 4" key="1">
    <citation type="submission" date="2018-07" db="EMBL/GenBank/DDBJ databases">
        <title>Mechanisms of high-level aminoglycoside resistance among Gram-negative pathogens in Brazil.</title>
        <authorList>
            <person name="Ballaben A.S."/>
            <person name="Darini A.L.C."/>
            <person name="Doi Y."/>
        </authorList>
    </citation>
    <scope>NUCLEOTIDE SEQUENCE [LARGE SCALE GENOMIC DNA]</scope>
    <source>
        <strain evidence="3 4">B2-305</strain>
    </source>
</reference>
<comment type="caution">
    <text evidence="3">The sequence shown here is derived from an EMBL/GenBank/DDBJ whole genome shotgun (WGS) entry which is preliminary data.</text>
</comment>
<protein>
    <submittedName>
        <fullName evidence="3">Class A beta-lactamase-related serine hydrolase</fullName>
    </submittedName>
</protein>
<dbReference type="PROSITE" id="PS51257">
    <property type="entry name" value="PROKAR_LIPOPROTEIN"/>
    <property type="match status" value="1"/>
</dbReference>
<organism evidence="3 4">
    <name type="scientific">Pseudomonas aeruginosa</name>
    <dbReference type="NCBI Taxonomy" id="287"/>
    <lineage>
        <taxon>Bacteria</taxon>
        <taxon>Pseudomonadati</taxon>
        <taxon>Pseudomonadota</taxon>
        <taxon>Gammaproteobacteria</taxon>
        <taxon>Pseudomonadales</taxon>
        <taxon>Pseudomonadaceae</taxon>
        <taxon>Pseudomonas</taxon>
    </lineage>
</organism>
<name>A0A367MEC5_PSEAI</name>
<dbReference type="PANTHER" id="PTHR43283:SF11">
    <property type="entry name" value="BETA-LACTAMASE-RELATED DOMAIN-CONTAINING PROTEIN"/>
    <property type="match status" value="1"/>
</dbReference>
<sequence length="489" mass="53853">MFRAMHLSLLGCLLGTSGCHGLPPAPPAPSAAVGNYGEVIDYLQRHIRREMERQDVPGLALALVDDQQLVWARGFGYADRQHRINASEHTAFHAGDLSKLLIASATLQLAERGQLSLDAPLQDTLREFYVRSRFHADQSEADRAITFRRLLSHQSGLPGEHLPPLFGERPSSLGQLPAKVSGVWLSNPPGTQVAYSNLGYELVGAAIERNTGKHFEQHMREHLLDPLQMTRSSFARNALPQTQRAHGYSGGGGGRPGSAAASDLPVNDLWSSPVDLSRFVRMLFANGRHKERQLLRKHSVEEMFRQQNAGNALDFDCQVGLAWFLSPCGSAPLEGGIRHYEYASATRGFSAHLILLPEQRLAAIVMSNADDSGSLTASLARQAASLMLQVKQGARRPAVQPTPARAPALKVPSPEDRRQLYGRYATRQGQIRLYEGRGRLYADFGEQRVELLRDTAGWRQMRKTLLGFWPVGVDSAGPVSYTHLTLPTI</sequence>
<dbReference type="Pfam" id="PF00144">
    <property type="entry name" value="Beta-lactamase"/>
    <property type="match status" value="1"/>
</dbReference>
<dbReference type="SUPFAM" id="SSF56601">
    <property type="entry name" value="beta-lactamase/transpeptidase-like"/>
    <property type="match status" value="1"/>
</dbReference>
<dbReference type="InterPro" id="IPR001466">
    <property type="entry name" value="Beta-lactam-related"/>
</dbReference>
<dbReference type="EMBL" id="QORE01000122">
    <property type="protein sequence ID" value="RCI75780.1"/>
    <property type="molecule type" value="Genomic_DNA"/>
</dbReference>
<evidence type="ECO:0000313" key="3">
    <source>
        <dbReference type="EMBL" id="RCI75780.1"/>
    </source>
</evidence>
<dbReference type="InterPro" id="IPR012338">
    <property type="entry name" value="Beta-lactam/transpept-like"/>
</dbReference>
<feature type="domain" description="Beta-lactamase-related" evidence="2">
    <location>
        <begin position="43"/>
        <end position="384"/>
    </location>
</feature>
<gene>
    <name evidence="3" type="ORF">DT376_05880</name>
</gene>
<dbReference type="GO" id="GO:0016787">
    <property type="term" value="F:hydrolase activity"/>
    <property type="evidence" value="ECO:0007669"/>
    <property type="project" value="UniProtKB-KW"/>
</dbReference>